<protein>
    <submittedName>
        <fullName evidence="1">Uncharacterized protein</fullName>
    </submittedName>
</protein>
<proteinExistence type="predicted"/>
<organism evidence="1 2">
    <name type="scientific">Penicillium diatomitis</name>
    <dbReference type="NCBI Taxonomy" id="2819901"/>
    <lineage>
        <taxon>Eukaryota</taxon>
        <taxon>Fungi</taxon>
        <taxon>Dikarya</taxon>
        <taxon>Ascomycota</taxon>
        <taxon>Pezizomycotina</taxon>
        <taxon>Eurotiomycetes</taxon>
        <taxon>Eurotiomycetidae</taxon>
        <taxon>Eurotiales</taxon>
        <taxon>Aspergillaceae</taxon>
        <taxon>Penicillium</taxon>
    </lineage>
</organism>
<comment type="caution">
    <text evidence="1">The sequence shown here is derived from an EMBL/GenBank/DDBJ whole genome shotgun (WGS) entry which is preliminary data.</text>
</comment>
<dbReference type="EMBL" id="JAPWDQ010000004">
    <property type="protein sequence ID" value="KAJ5489627.1"/>
    <property type="molecule type" value="Genomic_DNA"/>
</dbReference>
<keyword evidence="2" id="KW-1185">Reference proteome</keyword>
<sequence>MFVSILTNNTTTSLRAKEIIAASRNVENAPLELEFESIIRRPPAPNTNEWNITFTAKDLTACCDYAFPEALILSLSPWELNTKLAF</sequence>
<accession>A0A9X0BYV1</accession>
<name>A0A9X0BYV1_9EURO</name>
<dbReference type="Proteomes" id="UP001148312">
    <property type="component" value="Unassembled WGS sequence"/>
</dbReference>
<reference evidence="1" key="2">
    <citation type="journal article" date="2023" name="IMA Fungus">
        <title>Comparative genomic study of the Penicillium genus elucidates a diverse pangenome and 15 lateral gene transfer events.</title>
        <authorList>
            <person name="Petersen C."/>
            <person name="Sorensen T."/>
            <person name="Nielsen M.R."/>
            <person name="Sondergaard T.E."/>
            <person name="Sorensen J.L."/>
            <person name="Fitzpatrick D.A."/>
            <person name="Frisvad J.C."/>
            <person name="Nielsen K.L."/>
        </authorList>
    </citation>
    <scope>NUCLEOTIDE SEQUENCE</scope>
    <source>
        <strain evidence="1">IBT 30728</strain>
    </source>
</reference>
<evidence type="ECO:0000313" key="2">
    <source>
        <dbReference type="Proteomes" id="UP001148312"/>
    </source>
</evidence>
<dbReference type="GeneID" id="81624368"/>
<gene>
    <name evidence="1" type="ORF">N7539_004517</name>
</gene>
<dbReference type="AlphaFoldDB" id="A0A9X0BYV1"/>
<reference evidence="1" key="1">
    <citation type="submission" date="2022-12" db="EMBL/GenBank/DDBJ databases">
        <authorList>
            <person name="Petersen C."/>
        </authorList>
    </citation>
    <scope>NUCLEOTIDE SEQUENCE</scope>
    <source>
        <strain evidence="1">IBT 30728</strain>
    </source>
</reference>
<evidence type="ECO:0000313" key="1">
    <source>
        <dbReference type="EMBL" id="KAJ5489627.1"/>
    </source>
</evidence>
<dbReference type="RefSeq" id="XP_056791660.1">
    <property type="nucleotide sequence ID" value="XM_056934119.1"/>
</dbReference>